<dbReference type="HOGENOM" id="CLU_2154973_0_0_11"/>
<organism evidence="2 3">
    <name type="scientific">Kineococcus radiotolerans (strain ATCC BAA-149 / DSM 14245 / SRS30216)</name>
    <dbReference type="NCBI Taxonomy" id="266940"/>
    <lineage>
        <taxon>Bacteria</taxon>
        <taxon>Bacillati</taxon>
        <taxon>Actinomycetota</taxon>
        <taxon>Actinomycetes</taxon>
        <taxon>Kineosporiales</taxon>
        <taxon>Kineosporiaceae</taxon>
        <taxon>Kineococcus</taxon>
    </lineage>
</organism>
<evidence type="ECO:0000256" key="1">
    <source>
        <dbReference type="SAM" id="MobiDB-lite"/>
    </source>
</evidence>
<gene>
    <name evidence="2" type="ordered locus">Krad_2174</name>
</gene>
<accession>A6WA18</accession>
<reference evidence="3" key="1">
    <citation type="journal article" date="2008" name="PLoS ONE">
        <title>Survival in nuclear waste, extreme resistance, and potential applications gleaned from the genome sequence of Kineococcus radiotolerans SRS30216.</title>
        <authorList>
            <person name="Bagwell C.E."/>
            <person name="Bhat S."/>
            <person name="Hawkins G.M."/>
            <person name="Smith B.W."/>
            <person name="Biswas T."/>
            <person name="Hoover T.R."/>
            <person name="Saunders E."/>
            <person name="Han C.S."/>
            <person name="Tsodikov O.V."/>
            <person name="Shimkets L.J."/>
        </authorList>
    </citation>
    <scope>NUCLEOTIDE SEQUENCE [LARGE SCALE GENOMIC DNA]</scope>
    <source>
        <strain evidence="3">ATCC BAA-149 / DSM 14245 / SRS30216</strain>
    </source>
</reference>
<dbReference type="AlphaFoldDB" id="A6WA18"/>
<feature type="region of interest" description="Disordered" evidence="1">
    <location>
        <begin position="67"/>
        <end position="111"/>
    </location>
</feature>
<dbReference type="STRING" id="266940.Krad_2174"/>
<sequence length="111" mass="12036">MRTRSTWRRSTSSTDCRTRSDVGITCFSSAPHLPGTSPGRVVTWGTPPRKEGCRTASQGLQLSLMTEEEARSFPRPVSTTSTRRLGGAPAQHPCAAHADQPPRRVRHVPGG</sequence>
<dbReference type="AntiFam" id="ANF00027">
    <property type="entry name" value="Antisense to SAM riboswitch"/>
</dbReference>
<dbReference type="Proteomes" id="UP000001116">
    <property type="component" value="Chromosome"/>
</dbReference>
<name>A6WA18_KINRD</name>
<keyword evidence="3" id="KW-1185">Reference proteome</keyword>
<dbReference type="EMBL" id="CP000750">
    <property type="protein sequence ID" value="ABS03657.1"/>
    <property type="molecule type" value="Genomic_DNA"/>
</dbReference>
<proteinExistence type="predicted"/>
<evidence type="ECO:0000313" key="3">
    <source>
        <dbReference type="Proteomes" id="UP000001116"/>
    </source>
</evidence>
<evidence type="ECO:0000313" key="2">
    <source>
        <dbReference type="EMBL" id="ABS03657.1"/>
    </source>
</evidence>
<protein>
    <submittedName>
        <fullName evidence="2">Uncharacterized protein</fullName>
    </submittedName>
</protein>
<dbReference type="KEGG" id="kra:Krad_2174"/>